<dbReference type="Pfam" id="PF00196">
    <property type="entry name" value="GerE"/>
    <property type="match status" value="1"/>
</dbReference>
<evidence type="ECO:0000313" key="7">
    <source>
        <dbReference type="Proteomes" id="UP000520767"/>
    </source>
</evidence>
<dbReference type="RefSeq" id="WP_184809394.1">
    <property type="nucleotide sequence ID" value="NZ_JACHJQ010000002.1"/>
</dbReference>
<dbReference type="InterPro" id="IPR036388">
    <property type="entry name" value="WH-like_DNA-bd_sf"/>
</dbReference>
<dbReference type="GO" id="GO:0003677">
    <property type="term" value="F:DNA binding"/>
    <property type="evidence" value="ECO:0007669"/>
    <property type="project" value="UniProtKB-KW"/>
</dbReference>
<organism evidence="6 7">
    <name type="scientific">Actinophytocola algeriensis</name>
    <dbReference type="NCBI Taxonomy" id="1768010"/>
    <lineage>
        <taxon>Bacteria</taxon>
        <taxon>Bacillati</taxon>
        <taxon>Actinomycetota</taxon>
        <taxon>Actinomycetes</taxon>
        <taxon>Pseudonocardiales</taxon>
        <taxon>Pseudonocardiaceae</taxon>
    </lineage>
</organism>
<evidence type="ECO:0000256" key="2">
    <source>
        <dbReference type="ARBA" id="ARBA00023125"/>
    </source>
</evidence>
<evidence type="ECO:0000259" key="5">
    <source>
        <dbReference type="PROSITE" id="PS50110"/>
    </source>
</evidence>
<keyword evidence="7" id="KW-1185">Reference proteome</keyword>
<dbReference type="SUPFAM" id="SSF46894">
    <property type="entry name" value="C-terminal effector domain of the bipartite response regulators"/>
    <property type="match status" value="1"/>
</dbReference>
<dbReference type="PANTHER" id="PTHR43214:SF41">
    <property type="entry name" value="NITRATE_NITRITE RESPONSE REGULATOR PROTEIN NARP"/>
    <property type="match status" value="1"/>
</dbReference>
<dbReference type="Proteomes" id="UP000520767">
    <property type="component" value="Unassembled WGS sequence"/>
</dbReference>
<dbReference type="Gene3D" id="3.40.50.2300">
    <property type="match status" value="1"/>
</dbReference>
<keyword evidence="1" id="KW-0805">Transcription regulation</keyword>
<evidence type="ECO:0000256" key="3">
    <source>
        <dbReference type="ARBA" id="ARBA00023163"/>
    </source>
</evidence>
<dbReference type="SMART" id="SM00421">
    <property type="entry name" value="HTH_LUXR"/>
    <property type="match status" value="1"/>
</dbReference>
<keyword evidence="4" id="KW-0597">Phosphoprotein</keyword>
<dbReference type="PROSITE" id="PS50110">
    <property type="entry name" value="RESPONSE_REGULATORY"/>
    <property type="match status" value="1"/>
</dbReference>
<keyword evidence="2 6" id="KW-0238">DNA-binding</keyword>
<dbReference type="SUPFAM" id="SSF52172">
    <property type="entry name" value="CheY-like"/>
    <property type="match status" value="1"/>
</dbReference>
<dbReference type="SMART" id="SM00448">
    <property type="entry name" value="REC"/>
    <property type="match status" value="1"/>
</dbReference>
<dbReference type="InterPro" id="IPR011006">
    <property type="entry name" value="CheY-like_superfamily"/>
</dbReference>
<protein>
    <submittedName>
        <fullName evidence="6">DNA-binding NarL/FixJ family response regulator</fullName>
    </submittedName>
</protein>
<proteinExistence type="predicted"/>
<dbReference type="Gene3D" id="1.10.10.10">
    <property type="entry name" value="Winged helix-like DNA-binding domain superfamily/Winged helix DNA-binding domain"/>
    <property type="match status" value="1"/>
</dbReference>
<dbReference type="InterPro" id="IPR016032">
    <property type="entry name" value="Sig_transdc_resp-reg_C-effctor"/>
</dbReference>
<name>A0A7W7Q1I0_9PSEU</name>
<evidence type="ECO:0000256" key="1">
    <source>
        <dbReference type="ARBA" id="ARBA00023015"/>
    </source>
</evidence>
<comment type="caution">
    <text evidence="6">The sequence shown here is derived from an EMBL/GenBank/DDBJ whole genome shotgun (WGS) entry which is preliminary data.</text>
</comment>
<dbReference type="AlphaFoldDB" id="A0A7W7Q1I0"/>
<dbReference type="InterPro" id="IPR000792">
    <property type="entry name" value="Tscrpt_reg_LuxR_C"/>
</dbReference>
<keyword evidence="3" id="KW-0804">Transcription</keyword>
<sequence>MAITVTVVDDHPAILSGVRVWYGEADQPIRVVAAGTTVDVAWTSPGDEADVVVLDLNVGDERAPYQRAVRRLVDAGRKVIVYTMQDSEEVALTCLDLGVSAFLTKSEGHEHLVAATIAAAENRPYLPPTLAGAIAGDRGPAHPRLSDREREVLTQWFQCESKQLVADRMNITPRTVGTYLDRVRVKYANAGRPAPTKAALLARAIQDGLVGLHDL</sequence>
<dbReference type="GO" id="GO:0006355">
    <property type="term" value="P:regulation of DNA-templated transcription"/>
    <property type="evidence" value="ECO:0007669"/>
    <property type="project" value="InterPro"/>
</dbReference>
<gene>
    <name evidence="6" type="ORF">FHR82_001320</name>
</gene>
<dbReference type="InterPro" id="IPR039420">
    <property type="entry name" value="WalR-like"/>
</dbReference>
<dbReference type="Pfam" id="PF00072">
    <property type="entry name" value="Response_reg"/>
    <property type="match status" value="1"/>
</dbReference>
<feature type="modified residue" description="4-aspartylphosphate" evidence="4">
    <location>
        <position position="55"/>
    </location>
</feature>
<feature type="domain" description="Response regulatory" evidence="5">
    <location>
        <begin position="4"/>
        <end position="120"/>
    </location>
</feature>
<dbReference type="EMBL" id="JACHJQ010000002">
    <property type="protein sequence ID" value="MBB4905103.1"/>
    <property type="molecule type" value="Genomic_DNA"/>
</dbReference>
<dbReference type="InterPro" id="IPR001789">
    <property type="entry name" value="Sig_transdc_resp-reg_receiver"/>
</dbReference>
<accession>A0A7W7Q1I0</accession>
<dbReference type="GO" id="GO:0000160">
    <property type="term" value="P:phosphorelay signal transduction system"/>
    <property type="evidence" value="ECO:0007669"/>
    <property type="project" value="InterPro"/>
</dbReference>
<dbReference type="PANTHER" id="PTHR43214">
    <property type="entry name" value="TWO-COMPONENT RESPONSE REGULATOR"/>
    <property type="match status" value="1"/>
</dbReference>
<evidence type="ECO:0000313" key="6">
    <source>
        <dbReference type="EMBL" id="MBB4905103.1"/>
    </source>
</evidence>
<reference evidence="6 7" key="1">
    <citation type="submission" date="2020-08" db="EMBL/GenBank/DDBJ databases">
        <title>Genomic Encyclopedia of Type Strains, Phase III (KMG-III): the genomes of soil and plant-associated and newly described type strains.</title>
        <authorList>
            <person name="Whitman W."/>
        </authorList>
    </citation>
    <scope>NUCLEOTIDE SEQUENCE [LARGE SCALE GENOMIC DNA]</scope>
    <source>
        <strain evidence="6 7">CECT 8960</strain>
    </source>
</reference>
<evidence type="ECO:0000256" key="4">
    <source>
        <dbReference type="PROSITE-ProRule" id="PRU00169"/>
    </source>
</evidence>